<dbReference type="RefSeq" id="WP_313793199.1">
    <property type="nucleotide sequence ID" value="NZ_CP102453.1"/>
</dbReference>
<protein>
    <recommendedName>
        <fullName evidence="4">General stress protein 17M-like domain-containing protein</fullName>
    </recommendedName>
</protein>
<evidence type="ECO:0000313" key="2">
    <source>
        <dbReference type="EMBL" id="UUX33694.1"/>
    </source>
</evidence>
<evidence type="ECO:0000313" key="3">
    <source>
        <dbReference type="Proteomes" id="UP001315967"/>
    </source>
</evidence>
<proteinExistence type="predicted"/>
<reference evidence="2 3" key="1">
    <citation type="submission" date="2022-08" db="EMBL/GenBank/DDBJ databases">
        <title>Aerococcaceae sp. nov isolated from spoiled eye mask.</title>
        <authorList>
            <person name="Zhou G."/>
            <person name="Xie X.-B."/>
            <person name="Shi Q.-S."/>
            <person name="Wang Y.-S."/>
            <person name="Wen X."/>
            <person name="Peng H."/>
            <person name="Yang X.-J."/>
            <person name="Tao H.-B."/>
            <person name="Huang X.-M."/>
        </authorList>
    </citation>
    <scope>NUCLEOTIDE SEQUENCE [LARGE SCALE GENOMIC DNA]</scope>
    <source>
        <strain evidence="3">DM20194951</strain>
    </source>
</reference>
<sequence>MVKRFVYGVYDSTDEAKKVYDALIQKGIPTSAVNIVADEAVIDAFNEQAQNTDNEPTDVTVNVAPTVDTPDPITVASHLATPFRKFHPEDPADSQFAKEVYLNSYKDDIKAGKVLVVVDQAFEAETIALDTTELFASDSPLVDDLQAEALEKRETSDDPNNQKRPFVDLSRSKVSDDTIDTISKGEAYGHAGKKYDKRKNSTAHTVSTRGANFVKETKEVRYDKPDPE</sequence>
<organism evidence="2 3">
    <name type="scientific">Fundicoccus culcitae</name>
    <dbReference type="NCBI Taxonomy" id="2969821"/>
    <lineage>
        <taxon>Bacteria</taxon>
        <taxon>Bacillati</taxon>
        <taxon>Bacillota</taxon>
        <taxon>Bacilli</taxon>
        <taxon>Lactobacillales</taxon>
        <taxon>Aerococcaceae</taxon>
        <taxon>Fundicoccus</taxon>
    </lineage>
</organism>
<dbReference type="EMBL" id="CP102453">
    <property type="protein sequence ID" value="UUX33694.1"/>
    <property type="molecule type" value="Genomic_DNA"/>
</dbReference>
<feature type="compositionally biased region" description="Basic and acidic residues" evidence="1">
    <location>
        <begin position="215"/>
        <end position="228"/>
    </location>
</feature>
<feature type="region of interest" description="Disordered" evidence="1">
    <location>
        <begin position="151"/>
        <end position="228"/>
    </location>
</feature>
<keyword evidence="3" id="KW-1185">Reference proteome</keyword>
<evidence type="ECO:0008006" key="4">
    <source>
        <dbReference type="Google" id="ProtNLM"/>
    </source>
</evidence>
<accession>A0ABY5P4S0</accession>
<gene>
    <name evidence="2" type="ORF">NRE15_12425</name>
</gene>
<feature type="compositionally biased region" description="Basic residues" evidence="1">
    <location>
        <begin position="191"/>
        <end position="201"/>
    </location>
</feature>
<evidence type="ECO:0000256" key="1">
    <source>
        <dbReference type="SAM" id="MobiDB-lite"/>
    </source>
</evidence>
<dbReference type="Proteomes" id="UP001315967">
    <property type="component" value="Chromosome"/>
</dbReference>
<name>A0ABY5P4S0_9LACT</name>